<dbReference type="RefSeq" id="WP_194105415.1">
    <property type="nucleotide sequence ID" value="NZ_JADFFM010000001.1"/>
</dbReference>
<evidence type="ECO:0000256" key="4">
    <source>
        <dbReference type="ARBA" id="ARBA00022807"/>
    </source>
</evidence>
<accession>A0ABR9XFN8</accession>
<keyword evidence="7" id="KW-1185">Reference proteome</keyword>
<evidence type="ECO:0000313" key="7">
    <source>
        <dbReference type="Proteomes" id="UP000632774"/>
    </source>
</evidence>
<keyword evidence="3" id="KW-0378">Hydrolase</keyword>
<dbReference type="Gene3D" id="3.90.1720.10">
    <property type="entry name" value="endopeptidase domain like (from Nostoc punctiforme)"/>
    <property type="match status" value="1"/>
</dbReference>
<organism evidence="6 7">
    <name type="scientific">Mucilaginibacter boryungensis</name>
    <dbReference type="NCBI Taxonomy" id="768480"/>
    <lineage>
        <taxon>Bacteria</taxon>
        <taxon>Pseudomonadati</taxon>
        <taxon>Bacteroidota</taxon>
        <taxon>Sphingobacteriia</taxon>
        <taxon>Sphingobacteriales</taxon>
        <taxon>Sphingobacteriaceae</taxon>
        <taxon>Mucilaginibacter</taxon>
    </lineage>
</organism>
<dbReference type="PROSITE" id="PS51935">
    <property type="entry name" value="NLPC_P60"/>
    <property type="match status" value="1"/>
</dbReference>
<sequence length="253" mass="28585">MEYGICNLAIVPLRAEPSSRAEMVSQILFGEVFEIMERKDEWIRIITTLDGYEGWLNYLQYISLSPAAYKKHQQKKVPLTYRPVTQAWKTADNSVVYLPVASSLSFLEGTTCHIGSEYFEIIGEIGAKEDIANTAKSFLNAPYLWGGRTHMGIDCSGFVQAVYRLQGIILKRDAYLQAEQGQTVDFLQSAKLGDLAFFDNEQGHITHVGMMLNNSQIIHASGRVKIDKIDDQGIFSGDLQKYTHKLRIIKRLL</sequence>
<evidence type="ECO:0000259" key="5">
    <source>
        <dbReference type="PROSITE" id="PS51935"/>
    </source>
</evidence>
<dbReference type="PANTHER" id="PTHR47053">
    <property type="entry name" value="MUREIN DD-ENDOPEPTIDASE MEPH-RELATED"/>
    <property type="match status" value="1"/>
</dbReference>
<feature type="domain" description="NlpC/P60" evidence="5">
    <location>
        <begin position="125"/>
        <end position="253"/>
    </location>
</feature>
<protein>
    <submittedName>
        <fullName evidence="6">C40 family peptidase</fullName>
    </submittedName>
</protein>
<keyword evidence="4" id="KW-0788">Thiol protease</keyword>
<dbReference type="Gene3D" id="2.30.30.40">
    <property type="entry name" value="SH3 Domains"/>
    <property type="match status" value="1"/>
</dbReference>
<dbReference type="InterPro" id="IPR000064">
    <property type="entry name" value="NLP_P60_dom"/>
</dbReference>
<comment type="similarity">
    <text evidence="1">Belongs to the peptidase C40 family.</text>
</comment>
<dbReference type="PANTHER" id="PTHR47053:SF1">
    <property type="entry name" value="MUREIN DD-ENDOPEPTIDASE MEPH-RELATED"/>
    <property type="match status" value="1"/>
</dbReference>
<dbReference type="InterPro" id="IPR041382">
    <property type="entry name" value="SH3_16"/>
</dbReference>
<dbReference type="InterPro" id="IPR051202">
    <property type="entry name" value="Peptidase_C40"/>
</dbReference>
<dbReference type="SUPFAM" id="SSF54001">
    <property type="entry name" value="Cysteine proteinases"/>
    <property type="match status" value="1"/>
</dbReference>
<gene>
    <name evidence="6" type="ORF">IRJ18_06685</name>
</gene>
<reference evidence="6 7" key="1">
    <citation type="submission" date="2020-10" db="EMBL/GenBank/DDBJ databases">
        <title>Mucilaginibacter mali sp. nov., isolated from rhizosphere soil of apple orchard.</title>
        <authorList>
            <person name="Lee J.-S."/>
            <person name="Kim H.S."/>
            <person name="Kim J.-S."/>
        </authorList>
    </citation>
    <scope>NUCLEOTIDE SEQUENCE [LARGE SCALE GENOMIC DNA]</scope>
    <source>
        <strain evidence="6 7">KCTC 23157</strain>
    </source>
</reference>
<dbReference type="InterPro" id="IPR038765">
    <property type="entry name" value="Papain-like_cys_pep_sf"/>
</dbReference>
<evidence type="ECO:0000256" key="1">
    <source>
        <dbReference type="ARBA" id="ARBA00007074"/>
    </source>
</evidence>
<dbReference type="Pfam" id="PF00877">
    <property type="entry name" value="NLPC_P60"/>
    <property type="match status" value="1"/>
</dbReference>
<comment type="caution">
    <text evidence="6">The sequence shown here is derived from an EMBL/GenBank/DDBJ whole genome shotgun (WGS) entry which is preliminary data.</text>
</comment>
<evidence type="ECO:0000313" key="6">
    <source>
        <dbReference type="EMBL" id="MBE9666041.1"/>
    </source>
</evidence>
<proteinExistence type="inferred from homology"/>
<evidence type="ECO:0000256" key="2">
    <source>
        <dbReference type="ARBA" id="ARBA00022670"/>
    </source>
</evidence>
<dbReference type="EMBL" id="JADFFM010000001">
    <property type="protein sequence ID" value="MBE9666041.1"/>
    <property type="molecule type" value="Genomic_DNA"/>
</dbReference>
<dbReference type="Pfam" id="PF18348">
    <property type="entry name" value="SH3_16"/>
    <property type="match status" value="1"/>
</dbReference>
<keyword evidence="2" id="KW-0645">Protease</keyword>
<name>A0ABR9XFN8_9SPHI</name>
<evidence type="ECO:0000256" key="3">
    <source>
        <dbReference type="ARBA" id="ARBA00022801"/>
    </source>
</evidence>
<dbReference type="Proteomes" id="UP000632774">
    <property type="component" value="Unassembled WGS sequence"/>
</dbReference>